<reference evidence="2" key="2">
    <citation type="submission" date="2010-04" db="EMBL/GenBank/DDBJ databases">
        <authorList>
            <person name="Buell R."/>
            <person name="Hamilton J."/>
            <person name="Hostetler J."/>
        </authorList>
    </citation>
    <scope>NUCLEOTIDE SEQUENCE [LARGE SCALE GENOMIC DNA]</scope>
    <source>
        <strain evidence="2">DAOM:BR144</strain>
    </source>
</reference>
<protein>
    <submittedName>
        <fullName evidence="1">Uncharacterized protein</fullName>
    </submittedName>
</protein>
<dbReference type="EnsemblProtists" id="PYU1_T008015">
    <property type="protein sequence ID" value="PYU1_T008015"/>
    <property type="gene ID" value="PYU1_G007999"/>
</dbReference>
<sequence length="146" mass="16561">MAPTVPGYHSNTPLHSSFDEDIRDLHLLYDYDTEAPNGTPEKWRYEIWFFSHHRIACSFQCIRPGTLEYPEEPHGDKHDPVALDRWRKLALLGKQTDRLILSEQASILETFRGKGDLVPIAPDAENFIYISAEPSAVAGESPMVPV</sequence>
<dbReference type="AlphaFoldDB" id="K3WSS1"/>
<dbReference type="HOGENOM" id="CLU_104261_0_0_1"/>
<evidence type="ECO:0000313" key="1">
    <source>
        <dbReference type="EnsemblProtists" id="PYU1_T008015"/>
    </source>
</evidence>
<dbReference type="PANTHER" id="PTHR40087:SF1">
    <property type="entry name" value="PHENOLIC ACID DECARBOXYLASE PADC"/>
    <property type="match status" value="1"/>
</dbReference>
<accession>K3WSS1</accession>
<name>K3WSS1_GLOUD</name>
<dbReference type="PANTHER" id="PTHR40087">
    <property type="entry name" value="PHENOLIC ACID DECARBOXYLASE PADC"/>
    <property type="match status" value="1"/>
</dbReference>
<reference evidence="2" key="1">
    <citation type="journal article" date="2010" name="Genome Biol.">
        <title>Genome sequence of the necrotrophic plant pathogen Pythium ultimum reveals original pathogenicity mechanisms and effector repertoire.</title>
        <authorList>
            <person name="Levesque C.A."/>
            <person name="Brouwer H."/>
            <person name="Cano L."/>
            <person name="Hamilton J.P."/>
            <person name="Holt C."/>
            <person name="Huitema E."/>
            <person name="Raffaele S."/>
            <person name="Robideau G.P."/>
            <person name="Thines M."/>
            <person name="Win J."/>
            <person name="Zerillo M.M."/>
            <person name="Beakes G.W."/>
            <person name="Boore J.L."/>
            <person name="Busam D."/>
            <person name="Dumas B."/>
            <person name="Ferriera S."/>
            <person name="Fuerstenberg S.I."/>
            <person name="Gachon C.M."/>
            <person name="Gaulin E."/>
            <person name="Govers F."/>
            <person name="Grenville-Briggs L."/>
            <person name="Horner N."/>
            <person name="Hostetler J."/>
            <person name="Jiang R.H."/>
            <person name="Johnson J."/>
            <person name="Krajaejun T."/>
            <person name="Lin H."/>
            <person name="Meijer H.J."/>
            <person name="Moore B."/>
            <person name="Morris P."/>
            <person name="Phuntmart V."/>
            <person name="Puiu D."/>
            <person name="Shetty J."/>
            <person name="Stajich J.E."/>
            <person name="Tripathy S."/>
            <person name="Wawra S."/>
            <person name="van West P."/>
            <person name="Whitty B.R."/>
            <person name="Coutinho P.M."/>
            <person name="Henrissat B."/>
            <person name="Martin F."/>
            <person name="Thomas P.D."/>
            <person name="Tyler B.M."/>
            <person name="De Vries R.P."/>
            <person name="Kamoun S."/>
            <person name="Yandell M."/>
            <person name="Tisserat N."/>
            <person name="Buell C.R."/>
        </authorList>
    </citation>
    <scope>NUCLEOTIDE SEQUENCE</scope>
    <source>
        <strain evidence="2">DAOM:BR144</strain>
    </source>
</reference>
<keyword evidence="2" id="KW-1185">Reference proteome</keyword>
<dbReference type="Gene3D" id="2.40.128.20">
    <property type="match status" value="1"/>
</dbReference>
<dbReference type="EMBL" id="GL376617">
    <property type="status" value="NOT_ANNOTATED_CDS"/>
    <property type="molecule type" value="Genomic_DNA"/>
</dbReference>
<reference evidence="1" key="3">
    <citation type="submission" date="2015-02" db="UniProtKB">
        <authorList>
            <consortium name="EnsemblProtists"/>
        </authorList>
    </citation>
    <scope>IDENTIFICATION</scope>
    <source>
        <strain evidence="1">DAOM BR144</strain>
    </source>
</reference>
<proteinExistence type="predicted"/>
<dbReference type="SUPFAM" id="SSF50814">
    <property type="entry name" value="Lipocalins"/>
    <property type="match status" value="1"/>
</dbReference>
<dbReference type="InterPro" id="IPR012674">
    <property type="entry name" value="Calycin"/>
</dbReference>
<dbReference type="InterPro" id="IPR008729">
    <property type="entry name" value="PA_de_COase"/>
</dbReference>
<dbReference type="Proteomes" id="UP000019132">
    <property type="component" value="Unassembled WGS sequence"/>
</dbReference>
<organism evidence="1 2">
    <name type="scientific">Globisporangium ultimum (strain ATCC 200006 / CBS 805.95 / DAOM BR144)</name>
    <name type="common">Pythium ultimum</name>
    <dbReference type="NCBI Taxonomy" id="431595"/>
    <lineage>
        <taxon>Eukaryota</taxon>
        <taxon>Sar</taxon>
        <taxon>Stramenopiles</taxon>
        <taxon>Oomycota</taxon>
        <taxon>Peronosporomycetes</taxon>
        <taxon>Pythiales</taxon>
        <taxon>Pythiaceae</taxon>
        <taxon>Globisporangium</taxon>
    </lineage>
</organism>
<dbReference type="InParanoid" id="K3WSS1"/>
<dbReference type="GO" id="GO:0016831">
    <property type="term" value="F:carboxy-lyase activity"/>
    <property type="evidence" value="ECO:0007669"/>
    <property type="project" value="InterPro"/>
</dbReference>
<dbReference type="STRING" id="431595.K3WSS1"/>
<dbReference type="VEuPathDB" id="FungiDB:PYU1_G007999"/>
<dbReference type="eggNOG" id="ENOG502QRS2">
    <property type="taxonomic scope" value="Eukaryota"/>
</dbReference>
<evidence type="ECO:0000313" key="2">
    <source>
        <dbReference type="Proteomes" id="UP000019132"/>
    </source>
</evidence>